<reference evidence="3 4" key="1">
    <citation type="submission" date="2019-02" db="EMBL/GenBank/DDBJ databases">
        <title>Deep-cultivation of Planctomycetes and their phenomic and genomic characterization uncovers novel biology.</title>
        <authorList>
            <person name="Wiegand S."/>
            <person name="Jogler M."/>
            <person name="Boedeker C."/>
            <person name="Pinto D."/>
            <person name="Vollmers J."/>
            <person name="Rivas-Marin E."/>
            <person name="Kohn T."/>
            <person name="Peeters S.H."/>
            <person name="Heuer A."/>
            <person name="Rast P."/>
            <person name="Oberbeckmann S."/>
            <person name="Bunk B."/>
            <person name="Jeske O."/>
            <person name="Meyerdierks A."/>
            <person name="Storesund J.E."/>
            <person name="Kallscheuer N."/>
            <person name="Luecker S."/>
            <person name="Lage O.M."/>
            <person name="Pohl T."/>
            <person name="Merkel B.J."/>
            <person name="Hornburger P."/>
            <person name="Mueller R.-W."/>
            <person name="Bruemmer F."/>
            <person name="Labrenz M."/>
            <person name="Spormann A.M."/>
            <person name="Op den Camp H."/>
            <person name="Overmann J."/>
            <person name="Amann R."/>
            <person name="Jetten M.S.M."/>
            <person name="Mascher T."/>
            <person name="Medema M.H."/>
            <person name="Devos D.P."/>
            <person name="Kaster A.-K."/>
            <person name="Ovreas L."/>
            <person name="Rohde M."/>
            <person name="Galperin M.Y."/>
            <person name="Jogler C."/>
        </authorList>
    </citation>
    <scope>NUCLEOTIDE SEQUENCE [LARGE SCALE GENOMIC DNA]</scope>
    <source>
        <strain evidence="3 4">V22</strain>
    </source>
</reference>
<dbReference type="EMBL" id="CP036316">
    <property type="protein sequence ID" value="QDT63344.1"/>
    <property type="molecule type" value="Genomic_DNA"/>
</dbReference>
<dbReference type="GO" id="GO:0016620">
    <property type="term" value="F:oxidoreductase activity, acting on the aldehyde or oxo group of donors, NAD or NADP as acceptor"/>
    <property type="evidence" value="ECO:0007669"/>
    <property type="project" value="InterPro"/>
</dbReference>
<keyword evidence="4" id="KW-1185">Reference proteome</keyword>
<proteinExistence type="predicted"/>
<dbReference type="Gene3D" id="3.40.309.10">
    <property type="entry name" value="Aldehyde Dehydrogenase, Chain A, domain 2"/>
    <property type="match status" value="1"/>
</dbReference>
<dbReference type="InterPro" id="IPR016163">
    <property type="entry name" value="Ald_DH_C"/>
</dbReference>
<evidence type="ECO:0000313" key="4">
    <source>
        <dbReference type="Proteomes" id="UP000319976"/>
    </source>
</evidence>
<dbReference type="KEGG" id="chya:V22_05650"/>
<organism evidence="3 4">
    <name type="scientific">Calycomorphotria hydatis</name>
    <dbReference type="NCBI Taxonomy" id="2528027"/>
    <lineage>
        <taxon>Bacteria</taxon>
        <taxon>Pseudomonadati</taxon>
        <taxon>Planctomycetota</taxon>
        <taxon>Planctomycetia</taxon>
        <taxon>Planctomycetales</taxon>
        <taxon>Planctomycetaceae</taxon>
        <taxon>Calycomorphotria</taxon>
    </lineage>
</organism>
<evidence type="ECO:0000313" key="3">
    <source>
        <dbReference type="EMBL" id="QDT63344.1"/>
    </source>
</evidence>
<accession>A0A517T4Q1</accession>
<dbReference type="InterPro" id="IPR016162">
    <property type="entry name" value="Ald_DH_N"/>
</dbReference>
<protein>
    <submittedName>
        <fullName evidence="3">Aldehyde dehydrogenase family protein</fullName>
    </submittedName>
</protein>
<keyword evidence="1" id="KW-0560">Oxidoreductase</keyword>
<evidence type="ECO:0000256" key="2">
    <source>
        <dbReference type="SAM" id="MobiDB-lite"/>
    </source>
</evidence>
<name>A0A517T4Q1_9PLAN</name>
<sequence length="621" mass="68363">MNNTAYQKIDVNFPVLNADDTETAIRLLLAVPDHYTDGNPDTERISESTMTASPIDSSESAPTDSPSSPTNDVVLDFLDDLRDGAEQLVAMPLSTRISLLSECAERLGEAGEQWVDLMCRLKRIPTDAPVAAEEILAGPVSTLRNIRLLLMTFRQIEKQGTPNPPGRVQKDADGHVRVPVVPIKRLLDRLAFKGLGAEVWMQPGTEESQIFSQHVEELKTPGTATPKVCLVLGAGNVASIPPTDTLHKIMCESTTVLLKLSPVNDALGPVLEEIFQPLIKRNLLRIIHGGPEAVADVINRELVDEIHITGSQQSHDAIVWGSTEEERQQRKAENNPRFSKSVTSELGNVSPWIVIPGEYTPKQLRAQAEHVASSITNNVSFNCIATKMIITSRHWAQRDEFLGLVKEILDSTPRRIAYYPGAKDRFEHFSRTTAPEGQELPWTLFTDAKLDERPELFREESFVCVCAETALDESAPEKFLPAAVDFANDMLVGTLGMSLTVPDQFQKQHADVLRQAISDLRYGSVCINSWSAIVYAMMSPPWGGAPGADIHDPQSGIGHVHNTFLLGPIEKTVLTAPLVITPKPTWFPTNKTAHKTAWNLFGIYKGQLSNVFGLITNALRG</sequence>
<dbReference type="SUPFAM" id="SSF53720">
    <property type="entry name" value="ALDH-like"/>
    <property type="match status" value="1"/>
</dbReference>
<dbReference type="Proteomes" id="UP000319976">
    <property type="component" value="Chromosome"/>
</dbReference>
<feature type="region of interest" description="Disordered" evidence="2">
    <location>
        <begin position="36"/>
        <end position="71"/>
    </location>
</feature>
<dbReference type="InterPro" id="IPR016161">
    <property type="entry name" value="Ald_DH/histidinol_DH"/>
</dbReference>
<dbReference type="Gene3D" id="3.40.605.10">
    <property type="entry name" value="Aldehyde Dehydrogenase, Chain A, domain 1"/>
    <property type="match status" value="1"/>
</dbReference>
<feature type="compositionally biased region" description="Low complexity" evidence="2">
    <location>
        <begin position="56"/>
        <end position="71"/>
    </location>
</feature>
<evidence type="ECO:0000256" key="1">
    <source>
        <dbReference type="ARBA" id="ARBA00023002"/>
    </source>
</evidence>
<gene>
    <name evidence="3" type="ORF">V22_05650</name>
</gene>
<dbReference type="AlphaFoldDB" id="A0A517T4Q1"/>